<evidence type="ECO:0000256" key="1">
    <source>
        <dbReference type="SAM" id="MobiDB-lite"/>
    </source>
</evidence>
<accession>Q7XWW7</accession>
<gene>
    <name evidence="2" type="primary">OSJNBb0058J09.12</name>
</gene>
<feature type="region of interest" description="Disordered" evidence="1">
    <location>
        <begin position="68"/>
        <end position="124"/>
    </location>
</feature>
<reference evidence="3" key="2">
    <citation type="journal article" date="2008" name="Nucleic Acids Res.">
        <title>The rice annotation project database (RAP-DB): 2008 update.</title>
        <authorList>
            <consortium name="The rice annotation project (RAP)"/>
        </authorList>
    </citation>
    <scope>GENOME REANNOTATION</scope>
    <source>
        <strain evidence="3">cv. Nipponbare</strain>
    </source>
</reference>
<reference evidence="3" key="1">
    <citation type="journal article" date="2005" name="Nature">
        <title>The map-based sequence of the rice genome.</title>
        <authorList>
            <consortium name="International rice genome sequencing project (IRGSP)"/>
            <person name="Matsumoto T."/>
            <person name="Wu J."/>
            <person name="Kanamori H."/>
            <person name="Katayose Y."/>
            <person name="Fujisawa M."/>
            <person name="Namiki N."/>
            <person name="Mizuno H."/>
            <person name="Yamamoto K."/>
            <person name="Antonio B.A."/>
            <person name="Baba T."/>
            <person name="Sakata K."/>
            <person name="Nagamura Y."/>
            <person name="Aoki H."/>
            <person name="Arikawa K."/>
            <person name="Arita K."/>
            <person name="Bito T."/>
            <person name="Chiden Y."/>
            <person name="Fujitsuka N."/>
            <person name="Fukunaka R."/>
            <person name="Hamada M."/>
            <person name="Harada C."/>
            <person name="Hayashi A."/>
            <person name="Hijishita S."/>
            <person name="Honda M."/>
            <person name="Hosokawa S."/>
            <person name="Ichikawa Y."/>
            <person name="Idonuma A."/>
            <person name="Iijima M."/>
            <person name="Ikeda M."/>
            <person name="Ikeno M."/>
            <person name="Ito K."/>
            <person name="Ito S."/>
            <person name="Ito T."/>
            <person name="Ito Y."/>
            <person name="Ito Y."/>
            <person name="Iwabuchi A."/>
            <person name="Kamiya K."/>
            <person name="Karasawa W."/>
            <person name="Kurita K."/>
            <person name="Katagiri S."/>
            <person name="Kikuta A."/>
            <person name="Kobayashi H."/>
            <person name="Kobayashi N."/>
            <person name="Machita K."/>
            <person name="Maehara T."/>
            <person name="Masukawa M."/>
            <person name="Mizubayashi T."/>
            <person name="Mukai Y."/>
            <person name="Nagasaki H."/>
            <person name="Nagata Y."/>
            <person name="Naito S."/>
            <person name="Nakashima M."/>
            <person name="Nakama Y."/>
            <person name="Nakamichi Y."/>
            <person name="Nakamura M."/>
            <person name="Meguro A."/>
            <person name="Negishi M."/>
            <person name="Ohta I."/>
            <person name="Ohta T."/>
            <person name="Okamoto M."/>
            <person name="Ono N."/>
            <person name="Saji S."/>
            <person name="Sakaguchi M."/>
            <person name="Sakai K."/>
            <person name="Shibata M."/>
            <person name="Shimokawa T."/>
            <person name="Song J."/>
            <person name="Takazaki Y."/>
            <person name="Terasawa K."/>
            <person name="Tsugane M."/>
            <person name="Tsuji K."/>
            <person name="Ueda S."/>
            <person name="Waki K."/>
            <person name="Yamagata H."/>
            <person name="Yamamoto M."/>
            <person name="Yamamoto S."/>
            <person name="Yamane H."/>
            <person name="Yoshiki S."/>
            <person name="Yoshihara R."/>
            <person name="Yukawa K."/>
            <person name="Zhong H."/>
            <person name="Yano M."/>
            <person name="Yuan Q."/>
            <person name="Ouyang S."/>
            <person name="Liu J."/>
            <person name="Jones K.M."/>
            <person name="Gansberger K."/>
            <person name="Moffat K."/>
            <person name="Hill J."/>
            <person name="Bera J."/>
            <person name="Fadrosh D."/>
            <person name="Jin S."/>
            <person name="Johri S."/>
            <person name="Kim M."/>
            <person name="Overton L."/>
            <person name="Reardon M."/>
            <person name="Tsitrin T."/>
            <person name="Vuong H."/>
            <person name="Weaver B."/>
            <person name="Ciecko A."/>
            <person name="Tallon L."/>
            <person name="Jackson J."/>
            <person name="Pai G."/>
            <person name="Aken S.V."/>
            <person name="Utterback T."/>
            <person name="Reidmuller S."/>
            <person name="Feldblyum T."/>
            <person name="Hsiao J."/>
            <person name="Zismann V."/>
            <person name="Iobst S."/>
            <person name="de Vazeille A.R."/>
            <person name="Buell C.R."/>
            <person name="Ying K."/>
            <person name="Li Y."/>
            <person name="Lu T."/>
            <person name="Huang Y."/>
            <person name="Zhao Q."/>
            <person name="Feng Q."/>
            <person name="Zhang L."/>
            <person name="Zhu J."/>
            <person name="Weng Q."/>
            <person name="Mu J."/>
            <person name="Lu Y."/>
            <person name="Fan D."/>
            <person name="Liu Y."/>
            <person name="Guan J."/>
            <person name="Zhang Y."/>
            <person name="Yu S."/>
            <person name="Liu X."/>
            <person name="Zhang Y."/>
            <person name="Hong G."/>
            <person name="Han B."/>
            <person name="Choisne N."/>
            <person name="Demange N."/>
            <person name="Orjeda G."/>
            <person name="Samain S."/>
            <person name="Cattolico L."/>
            <person name="Pelletier E."/>
            <person name="Couloux A."/>
            <person name="Segurens B."/>
            <person name="Wincker P."/>
            <person name="D'Hont A."/>
            <person name="Scarpelli C."/>
            <person name="Weissenbach J."/>
            <person name="Salanoubat M."/>
            <person name="Quetier F."/>
            <person name="Yu Y."/>
            <person name="Kim H.R."/>
            <person name="Rambo T."/>
            <person name="Currie J."/>
            <person name="Collura K."/>
            <person name="Luo M."/>
            <person name="Yang T."/>
            <person name="Ammiraju J.S.S."/>
            <person name="Engler F."/>
            <person name="Soderlund C."/>
            <person name="Wing R.A."/>
            <person name="Palmer L.E."/>
            <person name="de la Bastide M."/>
            <person name="Spiegel L."/>
            <person name="Nascimento L."/>
            <person name="Zutavern T."/>
            <person name="O'Shaughnessy A."/>
            <person name="Dike S."/>
            <person name="Dedhia N."/>
            <person name="Preston R."/>
            <person name="Balija V."/>
            <person name="McCombie W.R."/>
            <person name="Chow T."/>
            <person name="Chen H."/>
            <person name="Chung M."/>
            <person name="Chen C."/>
            <person name="Shaw J."/>
            <person name="Wu H."/>
            <person name="Hsiao K."/>
            <person name="Chao Y."/>
            <person name="Chu M."/>
            <person name="Cheng C."/>
            <person name="Hour A."/>
            <person name="Lee P."/>
            <person name="Lin S."/>
            <person name="Lin Y."/>
            <person name="Liou J."/>
            <person name="Liu S."/>
            <person name="Hsing Y."/>
            <person name="Raghuvanshi S."/>
            <person name="Mohanty A."/>
            <person name="Bharti A.K."/>
            <person name="Gaur A."/>
            <person name="Gupta V."/>
            <person name="Kumar D."/>
            <person name="Ravi V."/>
            <person name="Vij S."/>
            <person name="Kapur A."/>
            <person name="Khurana P."/>
            <person name="Khurana P."/>
            <person name="Khurana J.P."/>
            <person name="Tyagi A.K."/>
            <person name="Gaikwad K."/>
            <person name="Singh A."/>
            <person name="Dalal V."/>
            <person name="Srivastava S."/>
            <person name="Dixit A."/>
            <person name="Pal A.K."/>
            <person name="Ghazi I.A."/>
            <person name="Yadav M."/>
            <person name="Pandit A."/>
            <person name="Bhargava A."/>
            <person name="Sureshbabu K."/>
            <person name="Batra K."/>
            <person name="Sharma T.R."/>
            <person name="Mohapatra T."/>
            <person name="Singh N.K."/>
            <person name="Messing J."/>
            <person name="Nelson A.B."/>
            <person name="Fuks G."/>
            <person name="Kavchok S."/>
            <person name="Keizer G."/>
            <person name="Linton E."/>
            <person name="Llaca V."/>
            <person name="Song R."/>
            <person name="Tanyolac B."/>
            <person name="Young S."/>
            <person name="Ho-Il K."/>
            <person name="Hahn J.H."/>
            <person name="Sangsakoo G."/>
            <person name="Vanavichit A."/>
            <person name="de Mattos Luiz.A.T."/>
            <person name="Zimmer P.D."/>
            <person name="Malone G."/>
            <person name="Dellagostin O."/>
            <person name="de Oliveira A.C."/>
            <person name="Bevan M."/>
            <person name="Bancroft I."/>
            <person name="Minx P."/>
            <person name="Cordum H."/>
            <person name="Wilson R."/>
            <person name="Cheng Z."/>
            <person name="Jin W."/>
            <person name="Jiang J."/>
            <person name="Leong S.A."/>
            <person name="Iwama H."/>
            <person name="Gojobori T."/>
            <person name="Itoh T."/>
            <person name="Niimura Y."/>
            <person name="Fujii Y."/>
            <person name="Habara T."/>
            <person name="Sakai H."/>
            <person name="Sato Y."/>
            <person name="Wilson G."/>
            <person name="Kumar K."/>
            <person name="McCouch S."/>
            <person name="Juretic N."/>
            <person name="Hoen D."/>
            <person name="Wright S."/>
            <person name="Bruskiewich R."/>
            <person name="Bureau T."/>
            <person name="Miyao A."/>
            <person name="Hirochika H."/>
            <person name="Nishikawa T."/>
            <person name="Kadowaki K."/>
            <person name="Sugiura M."/>
            <person name="Burr B."/>
            <person name="Sasaki T."/>
        </authorList>
    </citation>
    <scope>NUCLEOTIDE SEQUENCE [LARGE SCALE GENOMIC DNA]</scope>
    <source>
        <strain evidence="3">cv. Nipponbare</strain>
    </source>
</reference>
<dbReference type="Proteomes" id="UP000000763">
    <property type="component" value="Chromosome 4"/>
</dbReference>
<protein>
    <submittedName>
        <fullName evidence="2">OSJNBb0058J09.12 protein</fullName>
    </submittedName>
</protein>
<evidence type="ECO:0000313" key="3">
    <source>
        <dbReference type="Proteomes" id="UP000000763"/>
    </source>
</evidence>
<proteinExistence type="predicted"/>
<dbReference type="EMBL" id="AL663008">
    <property type="protein sequence ID" value="CAD39873.2"/>
    <property type="molecule type" value="Genomic_DNA"/>
</dbReference>
<dbReference type="AlphaFoldDB" id="Q7XWW7"/>
<organism evidence="2 3">
    <name type="scientific">Oryza sativa subsp. japonica</name>
    <name type="common">Rice</name>
    <dbReference type="NCBI Taxonomy" id="39947"/>
    <lineage>
        <taxon>Eukaryota</taxon>
        <taxon>Viridiplantae</taxon>
        <taxon>Streptophyta</taxon>
        <taxon>Embryophyta</taxon>
        <taxon>Tracheophyta</taxon>
        <taxon>Spermatophyta</taxon>
        <taxon>Magnoliopsida</taxon>
        <taxon>Liliopsida</taxon>
        <taxon>Poales</taxon>
        <taxon>Poaceae</taxon>
        <taxon>BOP clade</taxon>
        <taxon>Oryzoideae</taxon>
        <taxon>Oryzeae</taxon>
        <taxon>Oryzinae</taxon>
        <taxon>Oryza</taxon>
        <taxon>Oryza sativa</taxon>
    </lineage>
</organism>
<evidence type="ECO:0000313" key="2">
    <source>
        <dbReference type="EMBL" id="CAD39873.2"/>
    </source>
</evidence>
<name>Q7XWW7_ORYSJ</name>
<feature type="compositionally biased region" description="Basic residues" evidence="1">
    <location>
        <begin position="86"/>
        <end position="98"/>
    </location>
</feature>
<sequence length="124" mass="13904">MEQFVADFQMRCLQCFIMTQEGPIQKTQFPKPIVEILQDTVDEAVHLALFNQSRVFTDTLQNLIKAAEESREQGFSGVLRTQRGQCRNKRGASGRRSPRPSTCHPSAFASSSAGCPTDRRRDVG</sequence>